<name>A0A8J4UQD6_9MYCE</name>
<accession>A0A8J4UQD6</accession>
<keyword evidence="2" id="KW-1185">Reference proteome</keyword>
<dbReference type="EMBL" id="AJWJ01000479">
    <property type="protein sequence ID" value="KAF2070531.1"/>
    <property type="molecule type" value="Genomic_DNA"/>
</dbReference>
<protein>
    <submittedName>
        <fullName evidence="1">Uncharacterized protein</fullName>
    </submittedName>
</protein>
<proteinExistence type="predicted"/>
<comment type="caution">
    <text evidence="1">The sequence shown here is derived from an EMBL/GenBank/DDBJ whole genome shotgun (WGS) entry which is preliminary data.</text>
</comment>
<evidence type="ECO:0000313" key="1">
    <source>
        <dbReference type="EMBL" id="KAF2070531.1"/>
    </source>
</evidence>
<dbReference type="AlphaFoldDB" id="A0A8J4UQD6"/>
<dbReference type="Proteomes" id="UP000695562">
    <property type="component" value="Unassembled WGS sequence"/>
</dbReference>
<sequence>MNKSNTPNTLFEELDTLRGGDQYPSEEIKNKLINLHFPASTEDLAINLSNITSQFYALLLQSIGARYGIDEIRVQSDTLFYNLGKAKAQKALQKDPAMERDCRSFITVLISAILTSNPELKFAVEQFSPNQAIIRLTGIDRYHRAAKQYEIDSYLNFPSIVPFFQGIKDCLELKGATIKVSESSYDANSNMDCTYTFIQHSQTSASLSIEE</sequence>
<gene>
    <name evidence="1" type="ORF">CYY_008149</name>
</gene>
<organism evidence="1 2">
    <name type="scientific">Polysphondylium violaceum</name>
    <dbReference type="NCBI Taxonomy" id="133409"/>
    <lineage>
        <taxon>Eukaryota</taxon>
        <taxon>Amoebozoa</taxon>
        <taxon>Evosea</taxon>
        <taxon>Eumycetozoa</taxon>
        <taxon>Dictyostelia</taxon>
        <taxon>Dictyosteliales</taxon>
        <taxon>Dictyosteliaceae</taxon>
        <taxon>Polysphondylium</taxon>
    </lineage>
</organism>
<evidence type="ECO:0000313" key="2">
    <source>
        <dbReference type="Proteomes" id="UP000695562"/>
    </source>
</evidence>
<reference evidence="1" key="1">
    <citation type="submission" date="2020-01" db="EMBL/GenBank/DDBJ databases">
        <title>Development of genomics and gene disruption for Polysphondylium violaceum indicates a role for the polyketide synthase stlB in stalk morphogenesis.</title>
        <authorList>
            <person name="Narita B."/>
            <person name="Kawabe Y."/>
            <person name="Kin K."/>
            <person name="Saito T."/>
            <person name="Gibbs R."/>
            <person name="Kuspa A."/>
            <person name="Muzny D."/>
            <person name="Queller D."/>
            <person name="Richards S."/>
            <person name="Strassman J."/>
            <person name="Sucgang R."/>
            <person name="Worley K."/>
            <person name="Schaap P."/>
        </authorList>
    </citation>
    <scope>NUCLEOTIDE SEQUENCE</scope>
    <source>
        <strain evidence="1">QSvi11</strain>
    </source>
</reference>